<protein>
    <recommendedName>
        <fullName evidence="3">CCHC-type domain-containing protein</fullName>
    </recommendedName>
</protein>
<gene>
    <name evidence="4" type="ORF">D9757_015539</name>
</gene>
<name>A0A8H5C0V8_9AGAR</name>
<proteinExistence type="predicted"/>
<sequence length="476" mass="54039">MSTNSLSKLPLRGSGKGPKFPEDANGIEVHDYIEEEVEELVADVPAINTDQEKKDALLRYLPVSMKRIWRAISGYDAGDSYDKFRKNILSSYDHTEIVSVKGLKAMLKKYLHVRVTDLDRVLDLRREIGPYIKGLFDLKKVSNREMVQMLFETIDEDFSASVWKKLARSQLQKATTPSASGHVWSVDDPIGLGELLEELELQARLSDSKNRVMGPKFGNHSHSKSNVEHEVRVKEEQRESDLAQLKDVFALVQKEGERRHREMLDSMMKMHQEVLSQKVTSSYQPRSYSNNMSSSQGQSGHFQGKSSRDTDGMVRDIICWFCGEAGHLSGRCMVRQKYLDEGKIILRGTNVCLPSGQVVYYTTGKDCQKMQVDQAIRDTKQSNLLREVLSEEDLASTPLEELEAYVVALKERKRMTSLIQQLRLGDYNEEDEQELQAVNAVQTRAQRARNSNSEMSQGRVSKKSNEGDYSKSGGQK</sequence>
<dbReference type="EMBL" id="JAACJN010000775">
    <property type="protein sequence ID" value="KAF5333060.1"/>
    <property type="molecule type" value="Genomic_DNA"/>
</dbReference>
<feature type="compositionally biased region" description="Polar residues" evidence="2">
    <location>
        <begin position="276"/>
        <end position="286"/>
    </location>
</feature>
<organism evidence="4 5">
    <name type="scientific">Collybiopsis confluens</name>
    <dbReference type="NCBI Taxonomy" id="2823264"/>
    <lineage>
        <taxon>Eukaryota</taxon>
        <taxon>Fungi</taxon>
        <taxon>Dikarya</taxon>
        <taxon>Basidiomycota</taxon>
        <taxon>Agaricomycotina</taxon>
        <taxon>Agaricomycetes</taxon>
        <taxon>Agaricomycetidae</taxon>
        <taxon>Agaricales</taxon>
        <taxon>Marasmiineae</taxon>
        <taxon>Omphalotaceae</taxon>
        <taxon>Collybiopsis</taxon>
    </lineage>
</organism>
<evidence type="ECO:0000313" key="5">
    <source>
        <dbReference type="Proteomes" id="UP000518752"/>
    </source>
</evidence>
<dbReference type="GO" id="GO:0003676">
    <property type="term" value="F:nucleic acid binding"/>
    <property type="evidence" value="ECO:0007669"/>
    <property type="project" value="InterPro"/>
</dbReference>
<dbReference type="Proteomes" id="UP000518752">
    <property type="component" value="Unassembled WGS sequence"/>
</dbReference>
<evidence type="ECO:0000256" key="1">
    <source>
        <dbReference type="PROSITE-ProRule" id="PRU00047"/>
    </source>
</evidence>
<dbReference type="PROSITE" id="PS50158">
    <property type="entry name" value="ZF_CCHC"/>
    <property type="match status" value="1"/>
</dbReference>
<feature type="compositionally biased region" description="Low complexity" evidence="2">
    <location>
        <begin position="287"/>
        <end position="305"/>
    </location>
</feature>
<dbReference type="GO" id="GO:0008270">
    <property type="term" value="F:zinc ion binding"/>
    <property type="evidence" value="ECO:0007669"/>
    <property type="project" value="UniProtKB-KW"/>
</dbReference>
<keyword evidence="1" id="KW-0863">Zinc-finger</keyword>
<keyword evidence="5" id="KW-1185">Reference proteome</keyword>
<keyword evidence="1" id="KW-0479">Metal-binding</keyword>
<feature type="region of interest" description="Disordered" evidence="2">
    <location>
        <begin position="276"/>
        <end position="309"/>
    </location>
</feature>
<keyword evidence="1" id="KW-0862">Zinc</keyword>
<comment type="caution">
    <text evidence="4">The sequence shown here is derived from an EMBL/GenBank/DDBJ whole genome shotgun (WGS) entry which is preliminary data.</text>
</comment>
<feature type="region of interest" description="Disordered" evidence="2">
    <location>
        <begin position="1"/>
        <end position="23"/>
    </location>
</feature>
<accession>A0A8H5C0V8</accession>
<dbReference type="AlphaFoldDB" id="A0A8H5C0V8"/>
<reference evidence="4 5" key="1">
    <citation type="journal article" date="2020" name="ISME J.">
        <title>Uncovering the hidden diversity of litter-decomposition mechanisms in mushroom-forming fungi.</title>
        <authorList>
            <person name="Floudas D."/>
            <person name="Bentzer J."/>
            <person name="Ahren D."/>
            <person name="Johansson T."/>
            <person name="Persson P."/>
            <person name="Tunlid A."/>
        </authorList>
    </citation>
    <scope>NUCLEOTIDE SEQUENCE [LARGE SCALE GENOMIC DNA]</scope>
    <source>
        <strain evidence="4 5">CBS 406.79</strain>
    </source>
</reference>
<evidence type="ECO:0000259" key="3">
    <source>
        <dbReference type="PROSITE" id="PS50158"/>
    </source>
</evidence>
<feature type="region of interest" description="Disordered" evidence="2">
    <location>
        <begin position="440"/>
        <end position="476"/>
    </location>
</feature>
<dbReference type="InterPro" id="IPR001878">
    <property type="entry name" value="Znf_CCHC"/>
</dbReference>
<feature type="compositionally biased region" description="Polar residues" evidence="2">
    <location>
        <begin position="440"/>
        <end position="459"/>
    </location>
</feature>
<feature type="domain" description="CCHC-type" evidence="3">
    <location>
        <begin position="319"/>
        <end position="332"/>
    </location>
</feature>
<evidence type="ECO:0000313" key="4">
    <source>
        <dbReference type="EMBL" id="KAF5333060.1"/>
    </source>
</evidence>
<evidence type="ECO:0000256" key="2">
    <source>
        <dbReference type="SAM" id="MobiDB-lite"/>
    </source>
</evidence>
<dbReference type="OrthoDB" id="2999892at2759"/>